<dbReference type="SMART" id="SM00895">
    <property type="entry name" value="FCD"/>
    <property type="match status" value="1"/>
</dbReference>
<dbReference type="CDD" id="cd07377">
    <property type="entry name" value="WHTH_GntR"/>
    <property type="match status" value="1"/>
</dbReference>
<dbReference type="PANTHER" id="PTHR43537">
    <property type="entry name" value="TRANSCRIPTIONAL REGULATOR, GNTR FAMILY"/>
    <property type="match status" value="1"/>
</dbReference>
<sequence>MNVEKIAVKKLSETVEEQIEKMISSGTFKPGEKLPSVRELCELFGVGRSAVRDAITTLKGKGIVNVRQGEGTYICEFDSAKLFSNAMLLPNARDISELFQVRKILESGMAEMAAINRSEIHLQIMTDLLSAKTASGWESDYQFHSTIALATGNEILVELVKFISTTMKKVMMDFHRYIQNSSNIVDTIDTHHKEIYESIRNKEPREAKANMLAHLDFVEQLLKSDVLQ</sequence>
<dbReference type="InterPro" id="IPR000524">
    <property type="entry name" value="Tscrpt_reg_HTH_GntR"/>
</dbReference>
<keyword evidence="6" id="KW-1185">Reference proteome</keyword>
<evidence type="ECO:0000256" key="1">
    <source>
        <dbReference type="ARBA" id="ARBA00023015"/>
    </source>
</evidence>
<dbReference type="GO" id="GO:0003677">
    <property type="term" value="F:DNA binding"/>
    <property type="evidence" value="ECO:0007669"/>
    <property type="project" value="UniProtKB-KW"/>
</dbReference>
<dbReference type="OrthoDB" id="9782299at2"/>
<dbReference type="Pfam" id="PF00392">
    <property type="entry name" value="GntR"/>
    <property type="match status" value="1"/>
</dbReference>
<dbReference type="SMART" id="SM00345">
    <property type="entry name" value="HTH_GNTR"/>
    <property type="match status" value="1"/>
</dbReference>
<evidence type="ECO:0000256" key="3">
    <source>
        <dbReference type="ARBA" id="ARBA00023163"/>
    </source>
</evidence>
<dbReference type="SUPFAM" id="SSF48008">
    <property type="entry name" value="GntR ligand-binding domain-like"/>
    <property type="match status" value="1"/>
</dbReference>
<evidence type="ECO:0000256" key="2">
    <source>
        <dbReference type="ARBA" id="ARBA00023125"/>
    </source>
</evidence>
<dbReference type="EMBL" id="QVTE01000008">
    <property type="protein sequence ID" value="RFU70907.1"/>
    <property type="molecule type" value="Genomic_DNA"/>
</dbReference>
<keyword evidence="1" id="KW-0805">Transcription regulation</keyword>
<dbReference type="PRINTS" id="PR00035">
    <property type="entry name" value="HTHGNTR"/>
</dbReference>
<proteinExistence type="predicted"/>
<dbReference type="InterPro" id="IPR011711">
    <property type="entry name" value="GntR_C"/>
</dbReference>
<dbReference type="InterPro" id="IPR008920">
    <property type="entry name" value="TF_FadR/GntR_C"/>
</dbReference>
<dbReference type="GO" id="GO:0003700">
    <property type="term" value="F:DNA-binding transcription factor activity"/>
    <property type="evidence" value="ECO:0007669"/>
    <property type="project" value="InterPro"/>
</dbReference>
<dbReference type="SUPFAM" id="SSF46785">
    <property type="entry name" value="Winged helix' DNA-binding domain"/>
    <property type="match status" value="1"/>
</dbReference>
<evidence type="ECO:0000259" key="4">
    <source>
        <dbReference type="PROSITE" id="PS50949"/>
    </source>
</evidence>
<dbReference type="Gene3D" id="1.10.10.10">
    <property type="entry name" value="Winged helix-like DNA-binding domain superfamily/Winged helix DNA-binding domain"/>
    <property type="match status" value="1"/>
</dbReference>
<organism evidence="5 6">
    <name type="scientific">Peribacillus saganii</name>
    <dbReference type="NCBI Taxonomy" id="2303992"/>
    <lineage>
        <taxon>Bacteria</taxon>
        <taxon>Bacillati</taxon>
        <taxon>Bacillota</taxon>
        <taxon>Bacilli</taxon>
        <taxon>Bacillales</taxon>
        <taxon>Bacillaceae</taxon>
        <taxon>Peribacillus</taxon>
    </lineage>
</organism>
<dbReference type="InterPro" id="IPR036388">
    <property type="entry name" value="WH-like_DNA-bd_sf"/>
</dbReference>
<dbReference type="Gene3D" id="1.20.120.530">
    <property type="entry name" value="GntR ligand-binding domain-like"/>
    <property type="match status" value="1"/>
</dbReference>
<evidence type="ECO:0000313" key="6">
    <source>
        <dbReference type="Proteomes" id="UP000264541"/>
    </source>
</evidence>
<feature type="domain" description="HTH gntR-type" evidence="4">
    <location>
        <begin position="9"/>
        <end position="77"/>
    </location>
</feature>
<gene>
    <name evidence="5" type="ORF">D0469_02850</name>
</gene>
<accession>A0A372LSM3</accession>
<evidence type="ECO:0000313" key="5">
    <source>
        <dbReference type="EMBL" id="RFU70907.1"/>
    </source>
</evidence>
<dbReference type="InterPro" id="IPR036390">
    <property type="entry name" value="WH_DNA-bd_sf"/>
</dbReference>
<name>A0A372LSM3_9BACI</name>
<keyword evidence="3" id="KW-0804">Transcription</keyword>
<dbReference type="Pfam" id="PF07729">
    <property type="entry name" value="FCD"/>
    <property type="match status" value="1"/>
</dbReference>
<protein>
    <submittedName>
        <fullName evidence="5">FadR family transcriptional regulator</fullName>
    </submittedName>
</protein>
<dbReference type="AlphaFoldDB" id="A0A372LSM3"/>
<keyword evidence="2" id="KW-0238">DNA-binding</keyword>
<comment type="caution">
    <text evidence="5">The sequence shown here is derived from an EMBL/GenBank/DDBJ whole genome shotgun (WGS) entry which is preliminary data.</text>
</comment>
<dbReference type="Proteomes" id="UP000264541">
    <property type="component" value="Unassembled WGS sequence"/>
</dbReference>
<dbReference type="PANTHER" id="PTHR43537:SF5">
    <property type="entry name" value="UXU OPERON TRANSCRIPTIONAL REGULATOR"/>
    <property type="match status" value="1"/>
</dbReference>
<dbReference type="PROSITE" id="PS50949">
    <property type="entry name" value="HTH_GNTR"/>
    <property type="match status" value="1"/>
</dbReference>
<reference evidence="5 6" key="1">
    <citation type="submission" date="2018-08" db="EMBL/GenBank/DDBJ databases">
        <title>Bacillus chawlae sp. nov., Bacillus glennii sp. nov., and Bacillus saganii sp. nov. Isolated from the Vehicle Assembly Building at Kennedy Space Center where the Viking Spacecraft were Assembled.</title>
        <authorList>
            <person name="Seuylemezian A."/>
            <person name="Vaishampayan P."/>
        </authorList>
    </citation>
    <scope>NUCLEOTIDE SEQUENCE [LARGE SCALE GENOMIC DNA]</scope>
    <source>
        <strain evidence="5 6">V47-23a</strain>
    </source>
</reference>
<dbReference type="RefSeq" id="WP_117325135.1">
    <property type="nucleotide sequence ID" value="NZ_QVTE01000008.1"/>
</dbReference>